<dbReference type="InterPro" id="IPR020904">
    <property type="entry name" value="Sc_DH/Rdtase_CS"/>
</dbReference>
<comment type="caution">
    <text evidence="6">The sequence shown here is derived from an EMBL/GenBank/DDBJ whole genome shotgun (WGS) entry which is preliminary data.</text>
</comment>
<accession>A1ZIV8</accession>
<dbReference type="EMBL" id="AAWS01000010">
    <property type="protein sequence ID" value="EAY29494.1"/>
    <property type="molecule type" value="Genomic_DNA"/>
</dbReference>
<evidence type="ECO:0000256" key="3">
    <source>
        <dbReference type="RuleBase" id="RU000363"/>
    </source>
</evidence>
<dbReference type="FunFam" id="3.40.50.720:FF:000084">
    <property type="entry name" value="Short-chain dehydrogenase reductase"/>
    <property type="match status" value="1"/>
</dbReference>
<evidence type="ECO:0000259" key="5">
    <source>
        <dbReference type="SMART" id="SM00822"/>
    </source>
</evidence>
<keyword evidence="7" id="KW-1185">Reference proteome</keyword>
<proteinExistence type="inferred from homology"/>
<dbReference type="InterPro" id="IPR036291">
    <property type="entry name" value="NAD(P)-bd_dom_sf"/>
</dbReference>
<feature type="domain" description="Ketoreductase" evidence="5">
    <location>
        <begin position="9"/>
        <end position="202"/>
    </location>
</feature>
<dbReference type="AlphaFoldDB" id="A1ZIV8"/>
<dbReference type="SMART" id="SM00822">
    <property type="entry name" value="PKS_KR"/>
    <property type="match status" value="1"/>
</dbReference>
<evidence type="ECO:0000256" key="4">
    <source>
        <dbReference type="SAM" id="MobiDB-lite"/>
    </source>
</evidence>
<dbReference type="GO" id="GO:0016491">
    <property type="term" value="F:oxidoreductase activity"/>
    <property type="evidence" value="ECO:0007669"/>
    <property type="project" value="UniProtKB-KW"/>
</dbReference>
<dbReference type="InterPro" id="IPR002347">
    <property type="entry name" value="SDR_fam"/>
</dbReference>
<gene>
    <name evidence="6" type="ORF">M23134_00378</name>
</gene>
<dbReference type="PANTHER" id="PTHR44196">
    <property type="entry name" value="DEHYDROGENASE/REDUCTASE SDR FAMILY MEMBER 7B"/>
    <property type="match status" value="1"/>
</dbReference>
<dbReference type="PRINTS" id="PR00081">
    <property type="entry name" value="GDHRDH"/>
</dbReference>
<dbReference type="PROSITE" id="PS00061">
    <property type="entry name" value="ADH_SHORT"/>
    <property type="match status" value="1"/>
</dbReference>
<dbReference type="Gene3D" id="3.40.50.720">
    <property type="entry name" value="NAD(P)-binding Rossmann-like Domain"/>
    <property type="match status" value="1"/>
</dbReference>
<reference evidence="6 7" key="1">
    <citation type="submission" date="2007-01" db="EMBL/GenBank/DDBJ databases">
        <authorList>
            <person name="Haygood M."/>
            <person name="Podell S."/>
            <person name="Anderson C."/>
            <person name="Hopkinson B."/>
            <person name="Roe K."/>
            <person name="Barbeau K."/>
            <person name="Gaasterland T."/>
            <person name="Ferriera S."/>
            <person name="Johnson J."/>
            <person name="Kravitz S."/>
            <person name="Beeson K."/>
            <person name="Sutton G."/>
            <person name="Rogers Y.-H."/>
            <person name="Friedman R."/>
            <person name="Frazier M."/>
            <person name="Venter J.C."/>
        </authorList>
    </citation>
    <scope>NUCLEOTIDE SEQUENCE [LARGE SCALE GENOMIC DNA]</scope>
    <source>
        <strain evidence="6 7">ATCC 23134</strain>
    </source>
</reference>
<evidence type="ECO:0000313" key="7">
    <source>
        <dbReference type="Proteomes" id="UP000004095"/>
    </source>
</evidence>
<dbReference type="SUPFAM" id="SSF51735">
    <property type="entry name" value="NAD(P)-binding Rossmann-fold domains"/>
    <property type="match status" value="1"/>
</dbReference>
<dbReference type="Proteomes" id="UP000004095">
    <property type="component" value="Unassembled WGS sequence"/>
</dbReference>
<dbReference type="InterPro" id="IPR057326">
    <property type="entry name" value="KR_dom"/>
</dbReference>
<sequence>MNQKTLQDKVVIITGGSSGIGKACAETFGKAGAKVVITGRNNEKLVKVSDMLNIEQIDNLPIVADSSVESDCKMVVKETIDKYGKIDVLINNAGISMRAMFAELDLSVIERVMQINFFGTVYITKFALPYLTQTQGSIVGVSSIAGFRGLPGRTGYSASKFAMQGFLESLRTELLKKNVNVLVAAPGFTSSNIRNAALVKDGSSQGETPRDEGKMMSSEEVSKRILNAVVKRKRSLVLTRQGKLTVLLNKLFPGWMDQMVYNTMAKEKDSPLK</sequence>
<dbReference type="GO" id="GO:0016020">
    <property type="term" value="C:membrane"/>
    <property type="evidence" value="ECO:0007669"/>
    <property type="project" value="TreeGrafter"/>
</dbReference>
<dbReference type="PANTHER" id="PTHR44196:SF1">
    <property type="entry name" value="DEHYDROGENASE_REDUCTASE SDR FAMILY MEMBER 7B"/>
    <property type="match status" value="1"/>
</dbReference>
<protein>
    <submittedName>
        <fullName evidence="6">Short-chain dehydrogenase/reductase SDR</fullName>
    </submittedName>
</protein>
<organism evidence="6 7">
    <name type="scientific">Microscilla marina ATCC 23134</name>
    <dbReference type="NCBI Taxonomy" id="313606"/>
    <lineage>
        <taxon>Bacteria</taxon>
        <taxon>Pseudomonadati</taxon>
        <taxon>Bacteroidota</taxon>
        <taxon>Cytophagia</taxon>
        <taxon>Cytophagales</taxon>
        <taxon>Microscillaceae</taxon>
        <taxon>Microscilla</taxon>
    </lineage>
</organism>
<evidence type="ECO:0000256" key="2">
    <source>
        <dbReference type="ARBA" id="ARBA00023002"/>
    </source>
</evidence>
<evidence type="ECO:0000256" key="1">
    <source>
        <dbReference type="ARBA" id="ARBA00006484"/>
    </source>
</evidence>
<dbReference type="OrthoDB" id="822355at2"/>
<dbReference type="PRINTS" id="PR00080">
    <property type="entry name" value="SDRFAMILY"/>
</dbReference>
<comment type="similarity">
    <text evidence="1 3">Belongs to the short-chain dehydrogenases/reductases (SDR) family.</text>
</comment>
<dbReference type="NCBIfam" id="NF004825">
    <property type="entry name" value="PRK06181.1"/>
    <property type="match status" value="1"/>
</dbReference>
<name>A1ZIV8_MICM2</name>
<evidence type="ECO:0000313" key="6">
    <source>
        <dbReference type="EMBL" id="EAY29494.1"/>
    </source>
</evidence>
<dbReference type="RefSeq" id="WP_002695851.1">
    <property type="nucleotide sequence ID" value="NZ_AAWS01000010.1"/>
</dbReference>
<dbReference type="eggNOG" id="COG0300">
    <property type="taxonomic scope" value="Bacteria"/>
</dbReference>
<keyword evidence="2" id="KW-0560">Oxidoreductase</keyword>
<feature type="region of interest" description="Disordered" evidence="4">
    <location>
        <begin position="200"/>
        <end position="219"/>
    </location>
</feature>
<dbReference type="Pfam" id="PF00106">
    <property type="entry name" value="adh_short"/>
    <property type="match status" value="1"/>
</dbReference>